<dbReference type="SUPFAM" id="SSF53335">
    <property type="entry name" value="S-adenosyl-L-methionine-dependent methyltransferases"/>
    <property type="match status" value="1"/>
</dbReference>
<dbReference type="Pfam" id="PF05050">
    <property type="entry name" value="Methyltransf_21"/>
    <property type="match status" value="1"/>
</dbReference>
<gene>
    <name evidence="2" type="ORF">H7U22_11380</name>
</gene>
<name>A0ABR7KTB2_9SPHI</name>
<comment type="caution">
    <text evidence="2">The sequence shown here is derived from an EMBL/GenBank/DDBJ whole genome shotgun (WGS) entry which is preliminary data.</text>
</comment>
<dbReference type="EMBL" id="JACRYL010000009">
    <property type="protein sequence ID" value="MBC6111022.1"/>
    <property type="molecule type" value="Genomic_DNA"/>
</dbReference>
<keyword evidence="3" id="KW-1185">Reference proteome</keyword>
<protein>
    <submittedName>
        <fullName evidence="2">FkbM family methyltransferase</fullName>
    </submittedName>
</protein>
<dbReference type="PANTHER" id="PTHR34009">
    <property type="entry name" value="PROTEIN STAR"/>
    <property type="match status" value="1"/>
</dbReference>
<dbReference type="InterPro" id="IPR029063">
    <property type="entry name" value="SAM-dependent_MTases_sf"/>
</dbReference>
<accession>A0ABR7KTB2</accession>
<evidence type="ECO:0000313" key="2">
    <source>
        <dbReference type="EMBL" id="MBC6111022.1"/>
    </source>
</evidence>
<keyword evidence="2" id="KW-0808">Transferase</keyword>
<dbReference type="NCBIfam" id="TIGR01444">
    <property type="entry name" value="fkbM_fam"/>
    <property type="match status" value="1"/>
</dbReference>
<reference evidence="2 3" key="1">
    <citation type="submission" date="2020-08" db="EMBL/GenBank/DDBJ databases">
        <authorList>
            <person name="Sun Q."/>
            <person name="Inoue M."/>
        </authorList>
    </citation>
    <scope>NUCLEOTIDE SEQUENCE [LARGE SCALE GENOMIC DNA]</scope>
    <source>
        <strain evidence="2 3">CCM 8938</strain>
    </source>
</reference>
<dbReference type="InterPro" id="IPR053202">
    <property type="entry name" value="EGF_Rcpt_Signaling_Reg"/>
</dbReference>
<dbReference type="Proteomes" id="UP000652755">
    <property type="component" value="Unassembled WGS sequence"/>
</dbReference>
<proteinExistence type="predicted"/>
<dbReference type="GO" id="GO:0008168">
    <property type="term" value="F:methyltransferase activity"/>
    <property type="evidence" value="ECO:0007669"/>
    <property type="project" value="UniProtKB-KW"/>
</dbReference>
<keyword evidence="2" id="KW-0489">Methyltransferase</keyword>
<organism evidence="2 3">
    <name type="scientific">Pedobacter fastidiosus</name>
    <dbReference type="NCBI Taxonomy" id="2765361"/>
    <lineage>
        <taxon>Bacteria</taxon>
        <taxon>Pseudomonadati</taxon>
        <taxon>Bacteroidota</taxon>
        <taxon>Sphingobacteriia</taxon>
        <taxon>Sphingobacteriales</taxon>
        <taxon>Sphingobacteriaceae</taxon>
        <taxon>Pedobacter</taxon>
    </lineage>
</organism>
<dbReference type="GO" id="GO:0032259">
    <property type="term" value="P:methylation"/>
    <property type="evidence" value="ECO:0007669"/>
    <property type="project" value="UniProtKB-KW"/>
</dbReference>
<evidence type="ECO:0000313" key="3">
    <source>
        <dbReference type="Proteomes" id="UP000652755"/>
    </source>
</evidence>
<dbReference type="InterPro" id="IPR006342">
    <property type="entry name" value="FkbM_mtfrase"/>
</dbReference>
<sequence length="192" mass="22432">MGGRGKGFFIDIGAHHPFKYSNTAHFYENGWTGINIEPTPNAIALFEKYRKHDINLNIAIGEKQDQLKFYCFDEPALNSFSKELSEERHNTTKYKIKETKNIFIYPLAEVLDKHIRSGQYIDFMSVDVEGLDLQVLKSNNWGKYRPEFVLAEDIIDFADLQKSEVYSFLKDKNYELVAKTQRTMIFQTIKQK</sequence>
<evidence type="ECO:0000259" key="1">
    <source>
        <dbReference type="Pfam" id="PF05050"/>
    </source>
</evidence>
<dbReference type="Gene3D" id="3.40.50.150">
    <property type="entry name" value="Vaccinia Virus protein VP39"/>
    <property type="match status" value="1"/>
</dbReference>
<dbReference type="PANTHER" id="PTHR34009:SF2">
    <property type="entry name" value="PROTEIN STAR"/>
    <property type="match status" value="1"/>
</dbReference>
<feature type="domain" description="Methyltransferase FkbM" evidence="1">
    <location>
        <begin position="11"/>
        <end position="176"/>
    </location>
</feature>